<evidence type="ECO:0000313" key="2">
    <source>
        <dbReference type="EMBL" id="TMQ48221.1"/>
    </source>
</evidence>
<feature type="compositionally biased region" description="Low complexity" evidence="1">
    <location>
        <begin position="1"/>
        <end position="15"/>
    </location>
</feature>
<evidence type="ECO:0008006" key="4">
    <source>
        <dbReference type="Google" id="ProtNLM"/>
    </source>
</evidence>
<evidence type="ECO:0000256" key="1">
    <source>
        <dbReference type="SAM" id="MobiDB-lite"/>
    </source>
</evidence>
<feature type="region of interest" description="Disordered" evidence="1">
    <location>
        <begin position="1"/>
        <end position="22"/>
    </location>
</feature>
<proteinExistence type="predicted"/>
<dbReference type="AlphaFoldDB" id="A0A538SA07"/>
<protein>
    <recommendedName>
        <fullName evidence="4">Type II secretion system protein GspC N-terminal domain-containing protein</fullName>
    </recommendedName>
</protein>
<organism evidence="2 3">
    <name type="scientific">Eiseniibacteriota bacterium</name>
    <dbReference type="NCBI Taxonomy" id="2212470"/>
    <lineage>
        <taxon>Bacteria</taxon>
        <taxon>Candidatus Eiseniibacteriota</taxon>
    </lineage>
</organism>
<dbReference type="Proteomes" id="UP000320184">
    <property type="component" value="Unassembled WGS sequence"/>
</dbReference>
<reference evidence="2 3" key="1">
    <citation type="journal article" date="2019" name="Nat. Microbiol.">
        <title>Mediterranean grassland soil C-N compound turnover is dependent on rainfall and depth, and is mediated by genomically divergent microorganisms.</title>
        <authorList>
            <person name="Diamond S."/>
            <person name="Andeer P.F."/>
            <person name="Li Z."/>
            <person name="Crits-Christoph A."/>
            <person name="Burstein D."/>
            <person name="Anantharaman K."/>
            <person name="Lane K.R."/>
            <person name="Thomas B.C."/>
            <person name="Pan C."/>
            <person name="Northen T.R."/>
            <person name="Banfield J.F."/>
        </authorList>
    </citation>
    <scope>NUCLEOTIDE SEQUENCE [LARGE SCALE GENOMIC DNA]</scope>
    <source>
        <strain evidence="2">WS_3</strain>
    </source>
</reference>
<evidence type="ECO:0000313" key="3">
    <source>
        <dbReference type="Proteomes" id="UP000320184"/>
    </source>
</evidence>
<gene>
    <name evidence="2" type="ORF">E6K73_12435</name>
</gene>
<accession>A0A538SA07</accession>
<comment type="caution">
    <text evidence="2">The sequence shown here is derived from an EMBL/GenBank/DDBJ whole genome shotgun (WGS) entry which is preliminary data.</text>
</comment>
<sequence>MTAAPPSGAATSGATLREAVPEDEHVTYHYNTLGRRDPFQPLVGGFVGADVGGNAPPDVGGLTVVGIVWGAQDRFALVEDPRGNSLVLREGDKVMNGVVQRLSRTDMTVKLSADGQDYSVTIPLTRKGEPSK</sequence>
<name>A0A538SA07_UNCEI</name>
<dbReference type="EMBL" id="VBOT01000151">
    <property type="protein sequence ID" value="TMQ48221.1"/>
    <property type="molecule type" value="Genomic_DNA"/>
</dbReference>